<comment type="similarity">
    <text evidence="1">Belongs to the NPR2 family.</text>
</comment>
<dbReference type="FunCoup" id="G8Y865">
    <property type="interactions" value="331"/>
</dbReference>
<dbReference type="eggNOG" id="KOG3789">
    <property type="taxonomic scope" value="Eukaryota"/>
</dbReference>
<dbReference type="Pfam" id="PF06218">
    <property type="entry name" value="NPR2"/>
    <property type="match status" value="1"/>
</dbReference>
<dbReference type="PANTHER" id="PTHR12991:SF10">
    <property type="entry name" value="GATOR COMPLEX PROTEIN NPRL2"/>
    <property type="match status" value="1"/>
</dbReference>
<dbReference type="InParanoid" id="G8Y865"/>
<reference evidence="5" key="2">
    <citation type="journal article" date="2012" name="G3 (Bethesda)">
        <title>Pichia sorbitophila, an interspecies yeast hybrid reveals early steps of genome resolution following polyploidization.</title>
        <authorList>
            <person name="Leh Louis V."/>
            <person name="Despons L."/>
            <person name="Friedrich A."/>
            <person name="Martin T."/>
            <person name="Durrens P."/>
            <person name="Casaregola S."/>
            <person name="Neuveglise C."/>
            <person name="Fairhead C."/>
            <person name="Marck C."/>
            <person name="Cruz J.A."/>
            <person name="Straub M.L."/>
            <person name="Kugler V."/>
            <person name="Sacerdot C."/>
            <person name="Uzunov Z."/>
            <person name="Thierry A."/>
            <person name="Weiss S."/>
            <person name="Bleykasten C."/>
            <person name="De Montigny J."/>
            <person name="Jacques N."/>
            <person name="Jung P."/>
            <person name="Lemaire M."/>
            <person name="Mallet S."/>
            <person name="Morel G."/>
            <person name="Richard G.F."/>
            <person name="Sarkar A."/>
            <person name="Savel G."/>
            <person name="Schacherer J."/>
            <person name="Seret M.L."/>
            <person name="Talla E."/>
            <person name="Samson G."/>
            <person name="Jubin C."/>
            <person name="Poulain J."/>
            <person name="Vacherie B."/>
            <person name="Barbe V."/>
            <person name="Pelletier E."/>
            <person name="Sherman D.J."/>
            <person name="Westhof E."/>
            <person name="Weissenbach J."/>
            <person name="Baret P.V."/>
            <person name="Wincker P."/>
            <person name="Gaillardin C."/>
            <person name="Dujon B."/>
            <person name="Souciet J.L."/>
        </authorList>
    </citation>
    <scope>NUCLEOTIDE SEQUENCE [LARGE SCALE GENOMIC DNA]</scope>
    <source>
        <strain evidence="5">ATCC MYA-4447 / BCRC 22081 / CBS 7064 / NBRC 10061 / NRRL Y-12695</strain>
    </source>
</reference>
<dbReference type="EMBL" id="FO082049">
    <property type="protein sequence ID" value="CCE83764.1"/>
    <property type="molecule type" value="Genomic_DNA"/>
</dbReference>
<feature type="region of interest" description="Disordered" evidence="2">
    <location>
        <begin position="508"/>
        <end position="544"/>
    </location>
</feature>
<evidence type="ECO:0000313" key="3">
    <source>
        <dbReference type="EMBL" id="CCE83764.1"/>
    </source>
</evidence>
<dbReference type="PANTHER" id="PTHR12991">
    <property type="entry name" value="NITROGEN PERMEASE REGULATOR 2/TUMOR SUPPRESSOR CANDIDATE 4"/>
    <property type="match status" value="1"/>
</dbReference>
<reference evidence="4" key="1">
    <citation type="submission" date="2011-10" db="EMBL/GenBank/DDBJ databases">
        <authorList>
            <person name="Genoscope - CEA"/>
        </authorList>
    </citation>
    <scope>NUCLEOTIDE SEQUENCE</scope>
</reference>
<evidence type="ECO:0000256" key="2">
    <source>
        <dbReference type="SAM" id="MobiDB-lite"/>
    </source>
</evidence>
<dbReference type="AlphaFoldDB" id="G8Y865"/>
<dbReference type="Proteomes" id="UP000005222">
    <property type="component" value="Chromosome L"/>
</dbReference>
<evidence type="ECO:0000313" key="5">
    <source>
        <dbReference type="Proteomes" id="UP000005222"/>
    </source>
</evidence>
<dbReference type="InterPro" id="IPR009348">
    <property type="entry name" value="NPR2-like"/>
</dbReference>
<accession>G8Y865</accession>
<feature type="region of interest" description="Disordered" evidence="2">
    <location>
        <begin position="323"/>
        <end position="350"/>
    </location>
</feature>
<dbReference type="STRING" id="559304.G8Y865"/>
<dbReference type="GO" id="GO:0005774">
    <property type="term" value="C:vacuolar membrane"/>
    <property type="evidence" value="ECO:0007669"/>
    <property type="project" value="TreeGrafter"/>
</dbReference>
<name>G8Y865_PICSO</name>
<evidence type="ECO:0000256" key="1">
    <source>
        <dbReference type="ARBA" id="ARBA00008433"/>
    </source>
</evidence>
<organism evidence="4 5">
    <name type="scientific">Pichia sorbitophila (strain ATCC MYA-4447 / BCRC 22081 / CBS 7064 / NBRC 10061 / NRRL Y-12695)</name>
    <name type="common">Hybrid yeast</name>
    <dbReference type="NCBI Taxonomy" id="559304"/>
    <lineage>
        <taxon>Eukaryota</taxon>
        <taxon>Fungi</taxon>
        <taxon>Dikarya</taxon>
        <taxon>Ascomycota</taxon>
        <taxon>Saccharomycotina</taxon>
        <taxon>Pichiomycetes</taxon>
        <taxon>Debaryomycetaceae</taxon>
        <taxon>Millerozyma</taxon>
    </lineage>
</organism>
<dbReference type="Proteomes" id="UP000005222">
    <property type="component" value="Chromosome K"/>
</dbReference>
<dbReference type="GO" id="GO:0005096">
    <property type="term" value="F:GTPase activator activity"/>
    <property type="evidence" value="ECO:0007669"/>
    <property type="project" value="TreeGrafter"/>
</dbReference>
<gene>
    <name evidence="4" type="primary">Piso0_004351</name>
    <name evidence="3" type="ORF">GNLVRS01_PISO0K14970g</name>
    <name evidence="4" type="ORF">GNLVRS01_PISO0L14971g</name>
</gene>
<protein>
    <submittedName>
        <fullName evidence="4">Piso0_004351 protein</fullName>
    </submittedName>
</protein>
<dbReference type="OrthoDB" id="338854at2759"/>
<dbReference type="GO" id="GO:1990130">
    <property type="term" value="C:GATOR1 complex"/>
    <property type="evidence" value="ECO:0007669"/>
    <property type="project" value="TreeGrafter"/>
</dbReference>
<dbReference type="GO" id="GO:0010508">
    <property type="term" value="P:positive regulation of autophagy"/>
    <property type="evidence" value="ECO:0007669"/>
    <property type="project" value="TreeGrafter"/>
</dbReference>
<keyword evidence="5" id="KW-1185">Reference proteome</keyword>
<dbReference type="EMBL" id="FO082048">
    <property type="protein sequence ID" value="CCE84795.1"/>
    <property type="molecule type" value="Genomic_DNA"/>
</dbReference>
<dbReference type="HOGENOM" id="CLU_014995_3_0_1"/>
<sequence length="592" mass="67091">MESDGFVPILALFYAVFHPTEGTKVLYQVPEGSIGTAGKKSDSDLFDFDTIKNYIIPKAKLCNRLISIKVGKYKVLGYPVNLENPKYSRNSFNFNFCFVFSYNSDTTPYESAIERMGKMFQVLEEQSFILSSSDKSGSFFKANGTDRPMENRKVNDMHVTPGFRNMSKITLSSIESLMQQIFQDLNNYSECCIPLDSANSVDIKLFPILPAPLNIKAYQVPVLTVELTSLVDLNWDPTMLKILPFINGVNSVKVISDLADADYILTKQCIQHLMHYKCIKIIDVFQFNAIYAPTNNIGDFLTVSGMAEECQAYIITEATEPLTNNSATTPSQDSESVSQQSPRFPNSLSPLSKATSLLESKRNSNMRTLKIPSKATLFYLYRSLNQGQRVKDWYLEHKKSLTNIDIRRFITFGVIRGIIYRVNSFPILSAITRSIESRTNDSNELVNYFKQNLWMRDGPDYRDSVSSSMRARVYESKDEISSSPLKSNFPQHHRISFGAEMSRRRYSNAAYASESDSEESSSSDENIVPTQHERSSSMKKQTWPDSEENLVKLLKLLNGFQNMDSICTEMQKSPGEIYNLISCLGSYDIVNS</sequence>
<proteinExistence type="inferred from homology"/>
<dbReference type="GO" id="GO:1904262">
    <property type="term" value="P:negative regulation of TORC1 signaling"/>
    <property type="evidence" value="ECO:0007669"/>
    <property type="project" value="TreeGrafter"/>
</dbReference>
<evidence type="ECO:0000313" key="4">
    <source>
        <dbReference type="EMBL" id="CCE84795.1"/>
    </source>
</evidence>